<dbReference type="EMBL" id="VDLU01000002">
    <property type="protein sequence ID" value="TNJ28133.1"/>
    <property type="molecule type" value="Genomic_DNA"/>
</dbReference>
<dbReference type="AlphaFoldDB" id="A0A4Z1T2G8"/>
<reference evidence="1 2" key="1">
    <citation type="submission" date="2019-05" db="EMBL/GenBank/DDBJ databases">
        <title>The compact genome of Giardia muris reveals important steps in the evolution of intestinal protozoan parasites.</title>
        <authorList>
            <person name="Xu F."/>
            <person name="Jimenez-Gonzalez A."/>
            <person name="Einarsson E."/>
            <person name="Astvaldsson A."/>
            <person name="Peirasmaki D."/>
            <person name="Eckmann L."/>
            <person name="Andersson J.O."/>
            <person name="Svard S.G."/>
            <person name="Jerlstrom-Hultqvist J."/>
        </authorList>
    </citation>
    <scope>NUCLEOTIDE SEQUENCE [LARGE SCALE GENOMIC DNA]</scope>
    <source>
        <strain evidence="1 2">Roberts-Thomson</strain>
    </source>
</reference>
<sequence length="888" mass="100285">MGVHGLYSLLRTLPFVSQAIPFRNVRILYVDKTNVIAGRGPHRQSFVQLARVDLRTIYDNIRRIIAPFINAKIRVCFISESTLLSGFALDSPLFLNRLRRRITDSIDNGRSLRKLIASDVFTLKDLHDGLIASAPPIVTRRVSFTRNYDLIISLAALNGVVEHSSGGMLKDADSTIAELVQHLGHACILSDDNDFLVTNNAVVTRQDTRPTRGAVWCYSTRRTTGLLFGDEHRTFLLAIFSTLAGNDSTEGCATISNAFLTAVNNNFARLRKHFVKDLTTSYHSLPPQVRPLPSRSFCNLTTNSTTQGISLVIFTDAPVPAPTQKIEELFKAVRFPSISLLTTVKYKELLHEATTFIPYSKQLEPSTPAIERLRRIIFFLRSLKAQTIDDFFQLIIELCLALIDSPPIDLTLLMKISLFSQHLLETLTSLGYNKPSESIQNHLDEILLRMNITEKKENMMIRCSTMESNILMQLQKRTRFTEYHHERNRLLCDLYSSAPHQGAITNFTLVGHLLLSEATYDSMLGFPSITFVRFPLQRLILEIVYGDDYPTFTELFYGLDFTKLMTKEIGIDAYWVYSVLQERLCGTTLVDINAPSSLIEASDEMFIWVDIYYSTAYSFSKLYQEDAEAIALRFGFDSSELFSLFKRDDIPTPNSSVCPKPFIEAALTYRIPKETIYQLISISISDTTLTGFGLNLEERLYPKRIKTCTGSVTVFLPLILTTCAIVQRIVTAYVEIGIFQPWSTQPYPTITSDGYPFIFAVCLLATLRSYVQLSELDIGKRAQSTKRKSGLDLDLFIPMKGSTPSEAHAFLFYLCSLTKNIANQLEQLVCLRGMYSNSVSKFTIPNSPYYDAYIALAVRNDGFLSALMQLHDHPFFAHLSTSLESLIL</sequence>
<dbReference type="Proteomes" id="UP000315496">
    <property type="component" value="Chromosome 2"/>
</dbReference>
<dbReference type="VEuPathDB" id="GiardiaDB:GMRT_15197"/>
<evidence type="ECO:0000313" key="2">
    <source>
        <dbReference type="Proteomes" id="UP000315496"/>
    </source>
</evidence>
<accession>A0A4Z1T2G8</accession>
<protein>
    <submittedName>
        <fullName evidence="1">Uncharacterized protein</fullName>
    </submittedName>
</protein>
<comment type="caution">
    <text evidence="1">The sequence shown here is derived from an EMBL/GenBank/DDBJ whole genome shotgun (WGS) entry which is preliminary data.</text>
</comment>
<proteinExistence type="predicted"/>
<evidence type="ECO:0000313" key="1">
    <source>
        <dbReference type="EMBL" id="TNJ28133.1"/>
    </source>
</evidence>
<gene>
    <name evidence="1" type="ORF">GMRT_15197</name>
</gene>
<keyword evidence="2" id="KW-1185">Reference proteome</keyword>
<organism evidence="1 2">
    <name type="scientific">Giardia muris</name>
    <dbReference type="NCBI Taxonomy" id="5742"/>
    <lineage>
        <taxon>Eukaryota</taxon>
        <taxon>Metamonada</taxon>
        <taxon>Diplomonadida</taxon>
        <taxon>Hexamitidae</taxon>
        <taxon>Giardiinae</taxon>
        <taxon>Giardia</taxon>
    </lineage>
</organism>
<name>A0A4Z1T2G8_GIAMU</name>